<dbReference type="Gene3D" id="3.40.630.30">
    <property type="match status" value="1"/>
</dbReference>
<reference evidence="1" key="2">
    <citation type="submission" date="2020-11" db="EMBL/GenBank/DDBJ databases">
        <authorList>
            <person name="McCartney M.A."/>
            <person name="Auch B."/>
            <person name="Kono T."/>
            <person name="Mallez S."/>
            <person name="Becker A."/>
            <person name="Gohl D.M."/>
            <person name="Silverstein K.A.T."/>
            <person name="Koren S."/>
            <person name="Bechman K.B."/>
            <person name="Herman A."/>
            <person name="Abrahante J.E."/>
            <person name="Garbe J."/>
        </authorList>
    </citation>
    <scope>NUCLEOTIDE SEQUENCE</scope>
    <source>
        <strain evidence="1">Duluth1</strain>
        <tissue evidence="1">Whole animal</tissue>
    </source>
</reference>
<dbReference type="Proteomes" id="UP000828390">
    <property type="component" value="Unassembled WGS sequence"/>
</dbReference>
<accession>A0A9D4C6Q4</accession>
<proteinExistence type="predicted"/>
<reference evidence="1" key="1">
    <citation type="journal article" date="2019" name="bioRxiv">
        <title>The Genome of the Zebra Mussel, Dreissena polymorpha: A Resource for Invasive Species Research.</title>
        <authorList>
            <person name="McCartney M.A."/>
            <person name="Auch B."/>
            <person name="Kono T."/>
            <person name="Mallez S."/>
            <person name="Zhang Y."/>
            <person name="Obille A."/>
            <person name="Becker A."/>
            <person name="Abrahante J.E."/>
            <person name="Garbe J."/>
            <person name="Badalamenti J.P."/>
            <person name="Herman A."/>
            <person name="Mangelson H."/>
            <person name="Liachko I."/>
            <person name="Sullivan S."/>
            <person name="Sone E.D."/>
            <person name="Koren S."/>
            <person name="Silverstein K.A.T."/>
            <person name="Beckman K.B."/>
            <person name="Gohl D.M."/>
        </authorList>
    </citation>
    <scope>NUCLEOTIDE SEQUENCE</scope>
    <source>
        <strain evidence="1">Duluth1</strain>
        <tissue evidence="1">Whole animal</tissue>
    </source>
</reference>
<organism evidence="1 2">
    <name type="scientific">Dreissena polymorpha</name>
    <name type="common">Zebra mussel</name>
    <name type="synonym">Mytilus polymorpha</name>
    <dbReference type="NCBI Taxonomy" id="45954"/>
    <lineage>
        <taxon>Eukaryota</taxon>
        <taxon>Metazoa</taxon>
        <taxon>Spiralia</taxon>
        <taxon>Lophotrochozoa</taxon>
        <taxon>Mollusca</taxon>
        <taxon>Bivalvia</taxon>
        <taxon>Autobranchia</taxon>
        <taxon>Heteroconchia</taxon>
        <taxon>Euheterodonta</taxon>
        <taxon>Imparidentia</taxon>
        <taxon>Neoheterodontei</taxon>
        <taxon>Myida</taxon>
        <taxon>Dreissenoidea</taxon>
        <taxon>Dreissenidae</taxon>
        <taxon>Dreissena</taxon>
    </lineage>
</organism>
<protein>
    <submittedName>
        <fullName evidence="1">Uncharacterized protein</fullName>
    </submittedName>
</protein>
<dbReference type="OrthoDB" id="61870at2759"/>
<comment type="caution">
    <text evidence="1">The sequence shown here is derived from an EMBL/GenBank/DDBJ whole genome shotgun (WGS) entry which is preliminary data.</text>
</comment>
<name>A0A9D4C6Q4_DREPO</name>
<keyword evidence="2" id="KW-1185">Reference proteome</keyword>
<gene>
    <name evidence="1" type="ORF">DPMN_060786</name>
</gene>
<sequence length="168" mass="19569">MSCAQRKRIEVLPAETRCDQLAKTVRFYRVTDGLHLSKLPADEAATLRKDWEGKRYRENLEEHFRAVIEQFDSSCLRDERGDLLAYACLQFNGSIAMFCVKAEHRDKDYFKIVLSDLPLTRLRKGEVSYGFIPTNDSDLVDQMRSSDFVWVPTGDMVWRLCEPLKVNR</sequence>
<dbReference type="AlphaFoldDB" id="A0A9D4C6Q4"/>
<evidence type="ECO:0000313" key="2">
    <source>
        <dbReference type="Proteomes" id="UP000828390"/>
    </source>
</evidence>
<evidence type="ECO:0000313" key="1">
    <source>
        <dbReference type="EMBL" id="KAH3717989.1"/>
    </source>
</evidence>
<dbReference type="EMBL" id="JAIWYP010000013">
    <property type="protein sequence ID" value="KAH3717989.1"/>
    <property type="molecule type" value="Genomic_DNA"/>
</dbReference>